<feature type="compositionally biased region" description="Basic and acidic residues" evidence="15">
    <location>
        <begin position="86"/>
        <end position="96"/>
    </location>
</feature>
<comment type="similarity">
    <text evidence="2 14">Belongs to the TIM50 family.</text>
</comment>
<evidence type="ECO:0000256" key="14">
    <source>
        <dbReference type="RuleBase" id="RU365079"/>
    </source>
</evidence>
<feature type="region of interest" description="Disordered" evidence="15">
    <location>
        <begin position="1"/>
        <end position="223"/>
    </location>
</feature>
<evidence type="ECO:0000256" key="3">
    <source>
        <dbReference type="ARBA" id="ARBA00020799"/>
    </source>
</evidence>
<evidence type="ECO:0000313" key="17">
    <source>
        <dbReference type="EMBL" id="TVY25227.1"/>
    </source>
</evidence>
<feature type="compositionally biased region" description="Low complexity" evidence="15">
    <location>
        <begin position="161"/>
        <end position="172"/>
    </location>
</feature>
<evidence type="ECO:0000256" key="6">
    <source>
        <dbReference type="ARBA" id="ARBA00022792"/>
    </source>
</evidence>
<evidence type="ECO:0000256" key="12">
    <source>
        <dbReference type="ARBA" id="ARBA00023136"/>
    </source>
</evidence>
<dbReference type="InterPro" id="IPR050365">
    <property type="entry name" value="TIM50"/>
</dbReference>
<dbReference type="InterPro" id="IPR036412">
    <property type="entry name" value="HAD-like_sf"/>
</dbReference>
<evidence type="ECO:0000256" key="2">
    <source>
        <dbReference type="ARBA" id="ARBA00006344"/>
    </source>
</evidence>
<feature type="compositionally biased region" description="Polar residues" evidence="15">
    <location>
        <begin position="97"/>
        <end position="113"/>
    </location>
</feature>
<name>A0A8H8TX74_9HELO</name>
<dbReference type="GO" id="GO:0005744">
    <property type="term" value="C:TIM23 mitochondrial import inner membrane translocase complex"/>
    <property type="evidence" value="ECO:0007669"/>
    <property type="project" value="UniProtKB-UniRule"/>
</dbReference>
<evidence type="ECO:0000256" key="13">
    <source>
        <dbReference type="ARBA" id="ARBA00059797"/>
    </source>
</evidence>
<comment type="subunit">
    <text evidence="14">Component of the TIM23 complex.</text>
</comment>
<dbReference type="SMART" id="SM00577">
    <property type="entry name" value="CPDc"/>
    <property type="match status" value="1"/>
</dbReference>
<dbReference type="GO" id="GO:0015031">
    <property type="term" value="P:protein transport"/>
    <property type="evidence" value="ECO:0007669"/>
    <property type="project" value="UniProtKB-KW"/>
</dbReference>
<dbReference type="InterPro" id="IPR023214">
    <property type="entry name" value="HAD_sf"/>
</dbReference>
<organism evidence="17 18">
    <name type="scientific">Lachnellula hyalina</name>
    <dbReference type="NCBI Taxonomy" id="1316788"/>
    <lineage>
        <taxon>Eukaryota</taxon>
        <taxon>Fungi</taxon>
        <taxon>Dikarya</taxon>
        <taxon>Ascomycota</taxon>
        <taxon>Pezizomycotina</taxon>
        <taxon>Leotiomycetes</taxon>
        <taxon>Helotiales</taxon>
        <taxon>Lachnaceae</taxon>
        <taxon>Lachnellula</taxon>
    </lineage>
</organism>
<keyword evidence="8 14" id="KW-0809">Transit peptide</keyword>
<keyword evidence="4 14" id="KW-0813">Transport</keyword>
<evidence type="ECO:0000256" key="1">
    <source>
        <dbReference type="ARBA" id="ARBA00004434"/>
    </source>
</evidence>
<dbReference type="PANTHER" id="PTHR12210">
    <property type="entry name" value="DULLARD PROTEIN PHOSPHATASE"/>
    <property type="match status" value="1"/>
</dbReference>
<feature type="compositionally biased region" description="Basic and acidic residues" evidence="15">
    <location>
        <begin position="124"/>
        <end position="137"/>
    </location>
</feature>
<sequence length="595" mass="65786">MLSRVLARSVQTPRLGASPAALRIASSSQLWSRSMAKNHEPNYGQNKPSSNGRQSGNNQPSKPVAAGAAATGAFTQQGSQVNSKLGKSEFSKKQEELSGNASPEQNTTPKSQGTGAGSVNAASRKGEDPAFSKKQEEFNTTASPSENTAPQSSSPSAIDPAEAQAQAQAEAQIGSLPDLTKGIPSTWEFEAAQRRKASSSPLNLTEAQGGGGKGQLPDSAYVSSAERNRNKRFSYMYLFFGFAGASGTLFLGRNWETPELESEHPDVPNGMTPGLMWARAKARYNDLFDYYQKPTFQKLLPDVDPSFARDYTLVLSLEDLLIKAEWSREHGWRIAKRPGVDYFLRYLSLYYEIVIFTSQPWMIADPVIKKLDPFRIATWQLFREATLYKPEENTYVKDLAYLNRDLSKVIIMDTKASHVQNQPENAIVLKPWEGNADDKELVSYIPFLEYMPTMAYSDVRKALKSFEGKHIPTEFAAREAIARQKFHEELKSRKAPRGSGTSFLSNALGIKAGGMMERDPNEQSTSEAFAQGKMLQDVARERGQRAYAALDKEIRENGEKWLKEEAEAMKKQEEEGMKAMKSGFLGFLGTGNAGT</sequence>
<evidence type="ECO:0000313" key="18">
    <source>
        <dbReference type="Proteomes" id="UP000431533"/>
    </source>
</evidence>
<keyword evidence="18" id="KW-1185">Reference proteome</keyword>
<feature type="compositionally biased region" description="Polar residues" evidence="15">
    <location>
        <begin position="43"/>
        <end position="61"/>
    </location>
</feature>
<keyword evidence="5" id="KW-0812">Transmembrane</keyword>
<evidence type="ECO:0000256" key="9">
    <source>
        <dbReference type="ARBA" id="ARBA00022989"/>
    </source>
</evidence>
<feature type="compositionally biased region" description="Low complexity" evidence="15">
    <location>
        <begin position="65"/>
        <end position="78"/>
    </location>
</feature>
<keyword evidence="11 14" id="KW-0496">Mitochondrion</keyword>
<keyword evidence="9" id="KW-1133">Transmembrane helix</keyword>
<evidence type="ECO:0000256" key="4">
    <source>
        <dbReference type="ARBA" id="ARBA00022448"/>
    </source>
</evidence>
<evidence type="ECO:0000256" key="5">
    <source>
        <dbReference type="ARBA" id="ARBA00022692"/>
    </source>
</evidence>
<keyword evidence="6" id="KW-0999">Mitochondrion inner membrane</keyword>
<dbReference type="AlphaFoldDB" id="A0A8H8TX74"/>
<dbReference type="PROSITE" id="PS50969">
    <property type="entry name" value="FCP1"/>
    <property type="match status" value="1"/>
</dbReference>
<keyword evidence="7 14" id="KW-0653">Protein transport</keyword>
<dbReference type="CDD" id="cd07521">
    <property type="entry name" value="HAD_FCP1-like"/>
    <property type="match status" value="1"/>
</dbReference>
<evidence type="ECO:0000256" key="7">
    <source>
        <dbReference type="ARBA" id="ARBA00022927"/>
    </source>
</evidence>
<dbReference type="Proteomes" id="UP000431533">
    <property type="component" value="Unassembled WGS sequence"/>
</dbReference>
<accession>A0A8H8TX74</accession>
<keyword evidence="10 14" id="KW-0811">Translocation</keyword>
<dbReference type="FunFam" id="3.40.50.1000:FF:000019">
    <property type="entry name" value="Mitochondrial import inner membrane translocase subunit TIM50"/>
    <property type="match status" value="1"/>
</dbReference>
<comment type="function">
    <text evidence="13">Essential component of the TIM23 complex, a complex that mediates the translocation of transit peptide-containing proteins across the mitochondrial inner membrane. Required to direct preproteins in transit and direct them to the channel protein TIM23, and possibly facilitates transfer of the translocating proteins from the TOM complex to the TIM23 complex.</text>
</comment>
<evidence type="ECO:0000256" key="10">
    <source>
        <dbReference type="ARBA" id="ARBA00023010"/>
    </source>
</evidence>
<reference evidence="17 18" key="1">
    <citation type="submission" date="2018-05" db="EMBL/GenBank/DDBJ databases">
        <title>Genome sequencing and assembly of the regulated plant pathogen Lachnellula willkommii and related sister species for the development of diagnostic species identification markers.</title>
        <authorList>
            <person name="Giroux E."/>
            <person name="Bilodeau G."/>
        </authorList>
    </citation>
    <scope>NUCLEOTIDE SEQUENCE [LARGE SCALE GENOMIC DNA]</scope>
    <source>
        <strain evidence="17 18">CBS 185.66</strain>
    </source>
</reference>
<comment type="subcellular location">
    <subcellularLocation>
        <location evidence="1 14">Mitochondrion inner membrane</location>
        <topology evidence="1 14">Single-pass membrane protein</topology>
    </subcellularLocation>
</comment>
<dbReference type="Gene3D" id="3.40.50.1000">
    <property type="entry name" value="HAD superfamily/HAD-like"/>
    <property type="match status" value="1"/>
</dbReference>
<evidence type="ECO:0000256" key="15">
    <source>
        <dbReference type="SAM" id="MobiDB-lite"/>
    </source>
</evidence>
<dbReference type="RefSeq" id="XP_031004015.1">
    <property type="nucleotide sequence ID" value="XM_031151452.1"/>
</dbReference>
<protein>
    <recommendedName>
        <fullName evidence="3 14">Mitochondrial import inner membrane translocase subunit TIM50</fullName>
    </recommendedName>
</protein>
<comment type="caution">
    <text evidence="17">The sequence shown here is derived from an EMBL/GenBank/DDBJ whole genome shotgun (WGS) entry which is preliminary data.</text>
</comment>
<dbReference type="Pfam" id="PF03031">
    <property type="entry name" value="NIF"/>
    <property type="match status" value="1"/>
</dbReference>
<proteinExistence type="inferred from homology"/>
<dbReference type="EMBL" id="QGMH01000102">
    <property type="protein sequence ID" value="TVY25227.1"/>
    <property type="molecule type" value="Genomic_DNA"/>
</dbReference>
<evidence type="ECO:0000256" key="8">
    <source>
        <dbReference type="ARBA" id="ARBA00022946"/>
    </source>
</evidence>
<dbReference type="OrthoDB" id="287041at2759"/>
<feature type="compositionally biased region" description="Polar residues" evidence="15">
    <location>
        <begin position="138"/>
        <end position="156"/>
    </location>
</feature>
<dbReference type="InterPro" id="IPR004274">
    <property type="entry name" value="FCP1_dom"/>
</dbReference>
<feature type="domain" description="FCP1 homology" evidence="16">
    <location>
        <begin position="306"/>
        <end position="451"/>
    </location>
</feature>
<dbReference type="SUPFAM" id="SSF56784">
    <property type="entry name" value="HAD-like"/>
    <property type="match status" value="1"/>
</dbReference>
<evidence type="ECO:0000256" key="11">
    <source>
        <dbReference type="ARBA" id="ARBA00023128"/>
    </source>
</evidence>
<gene>
    <name evidence="17" type="primary">TIM50</name>
    <name evidence="17" type="ORF">LHYA1_G006515</name>
</gene>
<keyword evidence="12" id="KW-0472">Membrane</keyword>
<evidence type="ECO:0000259" key="16">
    <source>
        <dbReference type="PROSITE" id="PS50969"/>
    </source>
</evidence>
<dbReference type="GeneID" id="41986713"/>